<name>A0ABN6EF67_9BACT</name>
<dbReference type="EMBL" id="AP024484">
    <property type="protein sequence ID" value="BCS84527.1"/>
    <property type="molecule type" value="Genomic_DNA"/>
</dbReference>
<gene>
    <name evidence="1" type="ORF">prwr041_04200</name>
</gene>
<evidence type="ECO:0000313" key="2">
    <source>
        <dbReference type="Proteomes" id="UP001319045"/>
    </source>
</evidence>
<reference evidence="1 2" key="1">
    <citation type="journal article" date="2022" name="Int. J. Syst. Evol. Microbiol.">
        <title>Prevotella herbatica sp. nov., a plant polysaccharide-decomposing anaerobic bacterium isolated from a methanogenic reactor.</title>
        <authorList>
            <person name="Uek A."/>
            <person name="Tonouchi A."/>
            <person name="Kaku N."/>
            <person name="Ueki K."/>
        </authorList>
    </citation>
    <scope>NUCLEOTIDE SEQUENCE [LARGE SCALE GENOMIC DNA]</scope>
    <source>
        <strain evidence="1 2">WR041</strain>
    </source>
</reference>
<sequence length="326" mass="37493">MIVQFLHTSGEHSFTKSKNEGEKLFKDWNCDIKHQRKYLCTTGAYIKNGKKIEVKENDTTNKIYFWGEWEPQSEVTRIVNQDTCNDDGALPHFIHEPFLRLNESGQLIKGDKNSTPTNTDPFVFGEDGFYYSYCMQSIKTLQELDPGSIILFGSTIKRDTPDAYFALDTVFVVGPKENKLKYNINNDLSELEEFAPKYYLDIMNYKSSENNPNCSCNKSKSEGCEKEEDFTCYRGASYKNPINGMYSFAPCKVGSEGEKGFERVKLTKDSFNQIYKEAIISNNNAQGVNYTKTDKIQDNFKIWTKLCEIIENNGCYEAVKLNYTVR</sequence>
<protein>
    <submittedName>
        <fullName evidence="1">Uncharacterized protein</fullName>
    </submittedName>
</protein>
<dbReference type="Proteomes" id="UP001319045">
    <property type="component" value="Chromosome"/>
</dbReference>
<accession>A0ABN6EF67</accession>
<evidence type="ECO:0000313" key="1">
    <source>
        <dbReference type="EMBL" id="BCS84527.1"/>
    </source>
</evidence>
<keyword evidence="2" id="KW-1185">Reference proteome</keyword>
<proteinExistence type="predicted"/>
<organism evidence="1 2">
    <name type="scientific">Prevotella herbatica</name>
    <dbReference type="NCBI Taxonomy" id="2801997"/>
    <lineage>
        <taxon>Bacteria</taxon>
        <taxon>Pseudomonadati</taxon>
        <taxon>Bacteroidota</taxon>
        <taxon>Bacteroidia</taxon>
        <taxon>Bacteroidales</taxon>
        <taxon>Prevotellaceae</taxon>
        <taxon>Prevotella</taxon>
    </lineage>
</organism>